<dbReference type="Gene3D" id="1.10.357.140">
    <property type="entry name" value="UbiA prenyltransferase"/>
    <property type="match status" value="1"/>
</dbReference>
<feature type="transmembrane region" description="Helical" evidence="5">
    <location>
        <begin position="188"/>
        <end position="206"/>
    </location>
</feature>
<evidence type="ECO:0000256" key="2">
    <source>
        <dbReference type="ARBA" id="ARBA00022692"/>
    </source>
</evidence>
<dbReference type="InterPro" id="IPR044878">
    <property type="entry name" value="UbiA_sf"/>
</dbReference>
<evidence type="ECO:0000313" key="6">
    <source>
        <dbReference type="EMBL" id="PAV05693.1"/>
    </source>
</evidence>
<dbReference type="Proteomes" id="UP000217784">
    <property type="component" value="Unassembled WGS sequence"/>
</dbReference>
<feature type="transmembrane region" description="Helical" evidence="5">
    <location>
        <begin position="20"/>
        <end position="39"/>
    </location>
</feature>
<keyword evidence="3 5" id="KW-1133">Transmembrane helix</keyword>
<dbReference type="GO" id="GO:0016765">
    <property type="term" value="F:transferase activity, transferring alkyl or aryl (other than methyl) groups"/>
    <property type="evidence" value="ECO:0007669"/>
    <property type="project" value="InterPro"/>
</dbReference>
<evidence type="ECO:0000256" key="4">
    <source>
        <dbReference type="ARBA" id="ARBA00023136"/>
    </source>
</evidence>
<dbReference type="EMBL" id="LMVM01000002">
    <property type="protein sequence ID" value="PAV05693.1"/>
    <property type="molecule type" value="Genomic_DNA"/>
</dbReference>
<keyword evidence="7" id="KW-1185">Reference proteome</keyword>
<feature type="transmembrane region" description="Helical" evidence="5">
    <location>
        <begin position="111"/>
        <end position="130"/>
    </location>
</feature>
<sequence>MIKTLIKSTRLSWASKNFNAYLLALTYAYFSGTLITNPFEILEGLLLVSVFWGALYSLNDLTDLEVDKKDHTKRNRAFIENKIDEKWILIFSSFLIVAVFIISLTTLDPPFTIILGLMLLNQLIYTLPPVRLKDTPFAPFTSTATNSVLRIASCCVLLGNVLLVPVSVYFFMYMAGMATYVMYKSKQISASIVGVIAGVSLIYVLYTGEMNIIQFAVAILPSFLAAIPLYLSVYIDKEKMTQIADILYHQVAMVFFLIVILIILF</sequence>
<reference evidence="6 7" key="1">
    <citation type="journal article" date="2017" name="BMC Genomics">
        <title>Genomic analysis of methanogenic archaea reveals a shift towards energy conservation.</title>
        <authorList>
            <person name="Gilmore S.P."/>
            <person name="Henske J.K."/>
            <person name="Sexton J.A."/>
            <person name="Solomon K.V."/>
            <person name="Seppala S."/>
            <person name="Yoo J.I."/>
            <person name="Huyett L.M."/>
            <person name="Pressman A."/>
            <person name="Cogan J.Z."/>
            <person name="Kivenson V."/>
            <person name="Peng X."/>
            <person name="Tan Y."/>
            <person name="Valentine D.L."/>
            <person name="O'Malley M.A."/>
        </authorList>
    </citation>
    <scope>NUCLEOTIDE SEQUENCE [LARGE SCALE GENOMIC DNA]</scope>
    <source>
        <strain evidence="6 7">M.o.H.</strain>
    </source>
</reference>
<dbReference type="Pfam" id="PF01040">
    <property type="entry name" value="UbiA"/>
    <property type="match status" value="1"/>
</dbReference>
<protein>
    <submittedName>
        <fullName evidence="6">Prenyltransferase</fullName>
    </submittedName>
</protein>
<feature type="transmembrane region" description="Helical" evidence="5">
    <location>
        <begin position="87"/>
        <end position="105"/>
    </location>
</feature>
<evidence type="ECO:0000256" key="5">
    <source>
        <dbReference type="SAM" id="Phobius"/>
    </source>
</evidence>
<comment type="caution">
    <text evidence="6">The sequence shown here is derived from an EMBL/GenBank/DDBJ whole genome shotgun (WGS) entry which is preliminary data.</text>
</comment>
<organism evidence="6 7">
    <name type="scientific">Methanobacterium bryantii</name>
    <dbReference type="NCBI Taxonomy" id="2161"/>
    <lineage>
        <taxon>Archaea</taxon>
        <taxon>Methanobacteriati</taxon>
        <taxon>Methanobacteriota</taxon>
        <taxon>Methanomada group</taxon>
        <taxon>Methanobacteria</taxon>
        <taxon>Methanobacteriales</taxon>
        <taxon>Methanobacteriaceae</taxon>
        <taxon>Methanobacterium</taxon>
    </lineage>
</organism>
<feature type="transmembrane region" description="Helical" evidence="5">
    <location>
        <begin position="151"/>
        <end position="176"/>
    </location>
</feature>
<proteinExistence type="predicted"/>
<dbReference type="AlphaFoldDB" id="A0A2A2H8V7"/>
<evidence type="ECO:0000256" key="3">
    <source>
        <dbReference type="ARBA" id="ARBA00022989"/>
    </source>
</evidence>
<feature type="transmembrane region" description="Helical" evidence="5">
    <location>
        <begin position="213"/>
        <end position="235"/>
    </location>
</feature>
<gene>
    <name evidence="6" type="ORF">ASJ80_08140</name>
</gene>
<keyword evidence="4 5" id="KW-0472">Membrane</keyword>
<dbReference type="GO" id="GO:0005886">
    <property type="term" value="C:plasma membrane"/>
    <property type="evidence" value="ECO:0007669"/>
    <property type="project" value="UniProtKB-SubCell"/>
</dbReference>
<accession>A0A2A2H8V7</accession>
<evidence type="ECO:0000256" key="1">
    <source>
        <dbReference type="ARBA" id="ARBA00004651"/>
    </source>
</evidence>
<dbReference type="OrthoDB" id="81330at2157"/>
<dbReference type="InterPro" id="IPR000537">
    <property type="entry name" value="UbiA_prenyltransferase"/>
</dbReference>
<dbReference type="RefSeq" id="WP_069583039.1">
    <property type="nucleotide sequence ID" value="NZ_LMVM01000002.1"/>
</dbReference>
<comment type="subcellular location">
    <subcellularLocation>
        <location evidence="1">Cell membrane</location>
        <topology evidence="1">Multi-pass membrane protein</topology>
    </subcellularLocation>
</comment>
<keyword evidence="6" id="KW-0808">Transferase</keyword>
<feature type="transmembrane region" description="Helical" evidence="5">
    <location>
        <begin position="247"/>
        <end position="264"/>
    </location>
</feature>
<name>A0A2A2H8V7_METBR</name>
<evidence type="ECO:0000313" key="7">
    <source>
        <dbReference type="Proteomes" id="UP000217784"/>
    </source>
</evidence>
<keyword evidence="2 5" id="KW-0812">Transmembrane</keyword>